<keyword evidence="6" id="KW-1185">Reference proteome</keyword>
<dbReference type="Pfam" id="PF00400">
    <property type="entry name" value="WD40"/>
    <property type="match status" value="2"/>
</dbReference>
<evidence type="ECO:0000256" key="4">
    <source>
        <dbReference type="SAM" id="Phobius"/>
    </source>
</evidence>
<keyword evidence="4" id="KW-0812">Transmembrane</keyword>
<dbReference type="EMBL" id="CP118615">
    <property type="protein sequence ID" value="WDZ87267.1"/>
    <property type="molecule type" value="Genomic_DNA"/>
</dbReference>
<organism evidence="5 6">
    <name type="scientific">Micromonospora cathayae</name>
    <dbReference type="NCBI Taxonomy" id="3028804"/>
    <lineage>
        <taxon>Bacteria</taxon>
        <taxon>Bacillati</taxon>
        <taxon>Actinomycetota</taxon>
        <taxon>Actinomycetes</taxon>
        <taxon>Micromonosporales</taxon>
        <taxon>Micromonosporaceae</taxon>
        <taxon>Micromonospora</taxon>
    </lineage>
</organism>
<keyword evidence="1 3" id="KW-0853">WD repeat</keyword>
<evidence type="ECO:0000256" key="1">
    <source>
        <dbReference type="ARBA" id="ARBA00022574"/>
    </source>
</evidence>
<protein>
    <submittedName>
        <fullName evidence="5">WD40 repeat domain-containing protein</fullName>
    </submittedName>
</protein>
<dbReference type="SMART" id="SM00320">
    <property type="entry name" value="WD40"/>
    <property type="match status" value="6"/>
</dbReference>
<keyword evidence="4" id="KW-1133">Transmembrane helix</keyword>
<evidence type="ECO:0000256" key="3">
    <source>
        <dbReference type="PROSITE-ProRule" id="PRU00221"/>
    </source>
</evidence>
<dbReference type="PROSITE" id="PS00678">
    <property type="entry name" value="WD_REPEATS_1"/>
    <property type="match status" value="1"/>
</dbReference>
<name>A0ABY7ZYU3_9ACTN</name>
<feature type="repeat" description="WD" evidence="3">
    <location>
        <begin position="1048"/>
        <end position="1082"/>
    </location>
</feature>
<dbReference type="PANTHER" id="PTHR19879:SF9">
    <property type="entry name" value="TRANSCRIPTION INITIATION FACTOR TFIID SUBUNIT 5"/>
    <property type="match status" value="1"/>
</dbReference>
<dbReference type="InterPro" id="IPR001680">
    <property type="entry name" value="WD40_rpt"/>
</dbReference>
<proteinExistence type="predicted"/>
<dbReference type="InterPro" id="IPR019775">
    <property type="entry name" value="WD40_repeat_CS"/>
</dbReference>
<dbReference type="Gene3D" id="2.130.10.10">
    <property type="entry name" value="YVTN repeat-like/Quinoprotein amine dehydrogenase"/>
    <property type="match status" value="4"/>
</dbReference>
<evidence type="ECO:0000256" key="2">
    <source>
        <dbReference type="ARBA" id="ARBA00022737"/>
    </source>
</evidence>
<keyword evidence="4" id="KW-0472">Membrane</keyword>
<evidence type="ECO:0000313" key="5">
    <source>
        <dbReference type="EMBL" id="WDZ87267.1"/>
    </source>
</evidence>
<dbReference type="RefSeq" id="WP_275034187.1">
    <property type="nucleotide sequence ID" value="NZ_CP118615.1"/>
</dbReference>
<dbReference type="SUPFAM" id="SSF69322">
    <property type="entry name" value="Tricorn protease domain 2"/>
    <property type="match status" value="1"/>
</dbReference>
<dbReference type="SUPFAM" id="SSF101908">
    <property type="entry name" value="Putative isomerase YbhE"/>
    <property type="match status" value="1"/>
</dbReference>
<dbReference type="PROSITE" id="PS50294">
    <property type="entry name" value="WD_REPEATS_REGION"/>
    <property type="match status" value="1"/>
</dbReference>
<dbReference type="Proteomes" id="UP001219605">
    <property type="component" value="Chromosome"/>
</dbReference>
<reference evidence="5 6" key="1">
    <citation type="submission" date="2023-02" db="EMBL/GenBank/DDBJ databases">
        <authorList>
            <person name="Mo P."/>
        </authorList>
    </citation>
    <scope>NUCLEOTIDE SEQUENCE [LARGE SCALE GENOMIC DNA]</scope>
    <source>
        <strain evidence="5 6">HUAS 3</strain>
    </source>
</reference>
<dbReference type="PROSITE" id="PS50082">
    <property type="entry name" value="WD_REPEATS_2"/>
    <property type="match status" value="1"/>
</dbReference>
<dbReference type="PANTHER" id="PTHR19879">
    <property type="entry name" value="TRANSCRIPTION INITIATION FACTOR TFIID"/>
    <property type="match status" value="1"/>
</dbReference>
<dbReference type="InterPro" id="IPR015943">
    <property type="entry name" value="WD40/YVTN_repeat-like_dom_sf"/>
</dbReference>
<sequence>MTTTEETIAGTEEAVAAADLAQLLEMNLDEAERYLLIGKSQHLVRAVRQAVENGAVGALEQACTGQTRRHRALPALSENRVRPDVLGPPYRPVSQSTVAHALRALAALGLALTVEQDHDPTPRAYLAMTEQWLAASRLCLPSEGSEGEADPDEVSALLRALGVPADSRIGMLTDGGTLRDPVRSTAWIWLLDLSGRLPGRTKGPSCGVVFDQGERGGRATLTLSVVPGLPPVLAPDPATMTLCAVDDAFQQMLVSVRRMSGKLPGAVLWSVAKDGRQLTGITGPSIGGAFSVLHHDLTHHRPVLSRLGFSERRPDTVIVGAVDHHKPDLLCSVGGYPSKLKAMRQRDRLIVPESDYEEVVELDRISGAHPTILGAATLAEAARLSRRPQRRKVQLVALLLVGVLAIVAGGVGLRQWLVQRATAANLEDARLSNAAKALQDRAAAVAAGDPALALRLAAAGVSLAPQSATRGNLVGLLASTRYRGGLPPGEPQGPTTDVQLSSDGRVMLTTTGQREAVLWTGDGAQRWTERGRLKLATWDLPSLSPNGRLVATADEDALLLFNVSDPDRPRRIARIPTDAAGPVAFSRDGRLLLTATVPPLAWNVADPAHPKRAGASGGEVSGGTRIAVCGDDASVAVAGAGEVILYRLADDGGTRRVGRLPGDYAEPVTSLACTAAGRLVTGTSGQIGVGDVDGTVAAWDVSSPDRPRSEAVLPGTKGAIDDVAVSPDGRFVAATGGHGTAVAALPGAFAERPVFGPVTVLAGAGGISFDHDGARLLSSGTGGPAVEFWDVADLTGIAGAHDGAYFSHRYSAAGDLLAAPSYDMDDGIVALFRVRPDGKPQPLSRITTAYGDPGGSSRVVALAPDRGTLAAVTPGGIGMWKITDPADPRPAGGLDTDAALVDLVFTRDSSVLVGVDTDGEASVWDLAAPVWPPPTSIRRKLSTVPGAPTDDHGARRKWGAVAVSVSAPLMATASSDYGTVALWRTDDPRRPEPAATIRLPEPPPDWEKPLVVALSADGTVLAAHRGAGTGLRLWDVTDPDAPVAAGTLTGYASTVNVATFAPRGRLLATADGDSQLRLWDVNDPAHPVPLLTTSAGMQGHPPHLSAAFAGTGTTVYFGGEQIYSWPVAEAVGMSADPLAYACQVVGRGPDQAEWDSVAPGQPWREVCR</sequence>
<feature type="transmembrane region" description="Helical" evidence="4">
    <location>
        <begin position="393"/>
        <end position="413"/>
    </location>
</feature>
<accession>A0ABY7ZYU3</accession>
<evidence type="ECO:0000313" key="6">
    <source>
        <dbReference type="Proteomes" id="UP001219605"/>
    </source>
</evidence>
<keyword evidence="2" id="KW-0677">Repeat</keyword>
<gene>
    <name evidence="5" type="ORF">PVK37_13080</name>
</gene>